<keyword evidence="6 8" id="KW-0472">Membrane</keyword>
<gene>
    <name evidence="9" type="ORF">B0W44_09090</name>
</gene>
<accession>A0A1U9K7B3</accession>
<evidence type="ECO:0000256" key="5">
    <source>
        <dbReference type="ARBA" id="ARBA00022989"/>
    </source>
</evidence>
<dbReference type="KEGG" id="ntr:B0W44_09090"/>
<dbReference type="PANTHER" id="PTHR48086:SF7">
    <property type="entry name" value="SODIUM-SOLUTE SYMPORTER-RELATED"/>
    <property type="match status" value="1"/>
</dbReference>
<dbReference type="PANTHER" id="PTHR48086">
    <property type="entry name" value="SODIUM/PROLINE SYMPORTER-RELATED"/>
    <property type="match status" value="1"/>
</dbReference>
<comment type="similarity">
    <text evidence="2 7">Belongs to the sodium:solute symporter (SSF) (TC 2.A.21) family.</text>
</comment>
<comment type="subcellular location">
    <subcellularLocation>
        <location evidence="1">Membrane</location>
        <topology evidence="1">Multi-pass membrane protein</topology>
    </subcellularLocation>
</comment>
<dbReference type="OrthoDB" id="9789704at2"/>
<keyword evidence="10" id="KW-1185">Reference proteome</keyword>
<keyword evidence="5 8" id="KW-1133">Transmembrane helix</keyword>
<keyword evidence="4 8" id="KW-0812">Transmembrane</keyword>
<protein>
    <submittedName>
        <fullName evidence="9">Sodium:solute symporter</fullName>
    </submittedName>
</protein>
<evidence type="ECO:0000313" key="10">
    <source>
        <dbReference type="Proteomes" id="UP000188603"/>
    </source>
</evidence>
<feature type="transmembrane region" description="Helical" evidence="8">
    <location>
        <begin position="6"/>
        <end position="26"/>
    </location>
</feature>
<evidence type="ECO:0000256" key="6">
    <source>
        <dbReference type="ARBA" id="ARBA00023136"/>
    </source>
</evidence>
<sequence>MNEYGVWLIGLAVVYTFLLIFSGYVARRKAARGEDFFVGGRQFSPLVVALCITGLFSGSTYISILELAYLKGISAVWYGVAETVQVLIIAFILLAPFRERMLVTISGLIGDYYGRWAKLISGAITAFSFPMWSVATAIAFASAIHVFTGIPLFFSVALTSLLLFIYLQAGGMWSVAFTQSVNAVVFSLMFVVGLIAFFVNPGIEGLVQLAQTQPDMFTWGNAGLQVIVAWFGTFLVNVLLAQAAFQMALSCRTAKEGQKGLKMAAVMGIPFVILGVLFGMAAAVVVPDAGKGLIAIPQYLMQVLPAPLAGLFFLGIWACALSWGAPCQFSGATSLGRDVGSALNPRATNDRLVRYTKWSLLLLTGLMILFGTLRTEQSAWWNILAWTVRNSATFAPVLGALFWPLVTKGGAVISMVGGFASGLLWYHLGEWSPDHFFLNTHPVWVGMGINLALMIVTSLWEHRGQWRVSSPDSWLAWFGVIATAALAFVNILAFETLYTSGLLGLTIFSMFVAVFIALIQLTHTSTSIWNKEHCEKPIA</sequence>
<dbReference type="InterPro" id="IPR038377">
    <property type="entry name" value="Na/Glc_symporter_sf"/>
</dbReference>
<feature type="transmembrane region" description="Helical" evidence="8">
    <location>
        <begin position="355"/>
        <end position="373"/>
    </location>
</feature>
<evidence type="ECO:0000256" key="1">
    <source>
        <dbReference type="ARBA" id="ARBA00004141"/>
    </source>
</evidence>
<feature type="transmembrane region" description="Helical" evidence="8">
    <location>
        <begin position="181"/>
        <end position="203"/>
    </location>
</feature>
<feature type="transmembrane region" description="Helical" evidence="8">
    <location>
        <begin position="223"/>
        <end position="245"/>
    </location>
</feature>
<dbReference type="Pfam" id="PF00474">
    <property type="entry name" value="SSF"/>
    <property type="match status" value="1"/>
</dbReference>
<evidence type="ECO:0000256" key="3">
    <source>
        <dbReference type="ARBA" id="ARBA00022448"/>
    </source>
</evidence>
<evidence type="ECO:0000256" key="8">
    <source>
        <dbReference type="SAM" id="Phobius"/>
    </source>
</evidence>
<dbReference type="GO" id="GO:0005886">
    <property type="term" value="C:plasma membrane"/>
    <property type="evidence" value="ECO:0007669"/>
    <property type="project" value="TreeGrafter"/>
</dbReference>
<dbReference type="InterPro" id="IPR050277">
    <property type="entry name" value="Sodium:Solute_Symporter"/>
</dbReference>
<keyword evidence="3" id="KW-0813">Transport</keyword>
<feature type="transmembrane region" description="Helical" evidence="8">
    <location>
        <begin position="410"/>
        <end position="428"/>
    </location>
</feature>
<feature type="transmembrane region" description="Helical" evidence="8">
    <location>
        <begin position="75"/>
        <end position="95"/>
    </location>
</feature>
<feature type="transmembrane region" description="Helical" evidence="8">
    <location>
        <begin position="116"/>
        <end position="144"/>
    </location>
</feature>
<dbReference type="CDD" id="cd10322">
    <property type="entry name" value="SLC5sbd"/>
    <property type="match status" value="1"/>
</dbReference>
<reference evidence="9 10" key="1">
    <citation type="journal article" date="2015" name="Int. J. Syst. Evol. Microbiol.">
        <title>Novibacillus thermophilus gen. nov., sp. nov., a Gram-staining-negative and moderately thermophilic member of the family Thermoactinomycetaceae.</title>
        <authorList>
            <person name="Yang G."/>
            <person name="Chen J."/>
            <person name="Zhou S."/>
        </authorList>
    </citation>
    <scope>NUCLEOTIDE SEQUENCE [LARGE SCALE GENOMIC DNA]</scope>
    <source>
        <strain evidence="9 10">SG-1</strain>
    </source>
</reference>
<feature type="transmembrane region" description="Helical" evidence="8">
    <location>
        <begin position="265"/>
        <end position="286"/>
    </location>
</feature>
<feature type="transmembrane region" description="Helical" evidence="8">
    <location>
        <begin position="306"/>
        <end position="325"/>
    </location>
</feature>
<feature type="transmembrane region" description="Helical" evidence="8">
    <location>
        <begin position="150"/>
        <end position="169"/>
    </location>
</feature>
<proteinExistence type="inferred from homology"/>
<feature type="transmembrane region" description="Helical" evidence="8">
    <location>
        <begin position="443"/>
        <end position="462"/>
    </location>
</feature>
<evidence type="ECO:0000256" key="7">
    <source>
        <dbReference type="RuleBase" id="RU362091"/>
    </source>
</evidence>
<feature type="transmembrane region" description="Helical" evidence="8">
    <location>
        <begin position="379"/>
        <end position="403"/>
    </location>
</feature>
<feature type="transmembrane region" description="Helical" evidence="8">
    <location>
        <begin position="474"/>
        <end position="494"/>
    </location>
</feature>
<dbReference type="GO" id="GO:0022857">
    <property type="term" value="F:transmembrane transporter activity"/>
    <property type="evidence" value="ECO:0007669"/>
    <property type="project" value="InterPro"/>
</dbReference>
<dbReference type="RefSeq" id="WP_077719784.1">
    <property type="nucleotide sequence ID" value="NZ_CP019699.1"/>
</dbReference>
<organism evidence="9 10">
    <name type="scientific">Novibacillus thermophilus</name>
    <dbReference type="NCBI Taxonomy" id="1471761"/>
    <lineage>
        <taxon>Bacteria</taxon>
        <taxon>Bacillati</taxon>
        <taxon>Bacillota</taxon>
        <taxon>Bacilli</taxon>
        <taxon>Bacillales</taxon>
        <taxon>Thermoactinomycetaceae</taxon>
        <taxon>Novibacillus</taxon>
    </lineage>
</organism>
<evidence type="ECO:0000256" key="2">
    <source>
        <dbReference type="ARBA" id="ARBA00006434"/>
    </source>
</evidence>
<feature type="transmembrane region" description="Helical" evidence="8">
    <location>
        <begin position="500"/>
        <end position="521"/>
    </location>
</feature>
<dbReference type="STRING" id="1471761.B0W44_09090"/>
<evidence type="ECO:0000256" key="4">
    <source>
        <dbReference type="ARBA" id="ARBA00022692"/>
    </source>
</evidence>
<feature type="transmembrane region" description="Helical" evidence="8">
    <location>
        <begin position="46"/>
        <end position="69"/>
    </location>
</feature>
<dbReference type="EMBL" id="CP019699">
    <property type="protein sequence ID" value="AQS55924.1"/>
    <property type="molecule type" value="Genomic_DNA"/>
</dbReference>
<dbReference type="Gene3D" id="1.20.1730.10">
    <property type="entry name" value="Sodium/glucose cotransporter"/>
    <property type="match status" value="1"/>
</dbReference>
<dbReference type="PROSITE" id="PS50283">
    <property type="entry name" value="NA_SOLUT_SYMP_3"/>
    <property type="match status" value="1"/>
</dbReference>
<evidence type="ECO:0000313" key="9">
    <source>
        <dbReference type="EMBL" id="AQS55924.1"/>
    </source>
</evidence>
<dbReference type="InterPro" id="IPR001734">
    <property type="entry name" value="Na/solute_symporter"/>
</dbReference>
<name>A0A1U9K7B3_9BACL</name>
<dbReference type="AlphaFoldDB" id="A0A1U9K7B3"/>
<dbReference type="Proteomes" id="UP000188603">
    <property type="component" value="Chromosome"/>
</dbReference>